<feature type="repeat" description="ARM" evidence="1">
    <location>
        <begin position="140"/>
        <end position="170"/>
    </location>
</feature>
<dbReference type="PROSITE" id="PS50176">
    <property type="entry name" value="ARM_REPEAT"/>
    <property type="match status" value="1"/>
</dbReference>
<evidence type="ECO:0000313" key="4">
    <source>
        <dbReference type="EMBL" id="ETO11605.1"/>
    </source>
</evidence>
<accession>X6MEX2</accession>
<dbReference type="InterPro" id="IPR011989">
    <property type="entry name" value="ARM-like"/>
</dbReference>
<dbReference type="AlphaFoldDB" id="X6MEX2"/>
<feature type="region of interest" description="Disordered" evidence="2">
    <location>
        <begin position="67"/>
        <end position="88"/>
    </location>
</feature>
<dbReference type="InterPro" id="IPR002110">
    <property type="entry name" value="Ankyrin_rpt"/>
</dbReference>
<organism evidence="4 5">
    <name type="scientific">Reticulomyxa filosa</name>
    <dbReference type="NCBI Taxonomy" id="46433"/>
    <lineage>
        <taxon>Eukaryota</taxon>
        <taxon>Sar</taxon>
        <taxon>Rhizaria</taxon>
        <taxon>Retaria</taxon>
        <taxon>Foraminifera</taxon>
        <taxon>Monothalamids</taxon>
        <taxon>Reticulomyxidae</taxon>
        <taxon>Reticulomyxa</taxon>
    </lineage>
</organism>
<dbReference type="SUPFAM" id="SSF48403">
    <property type="entry name" value="Ankyrin repeat"/>
    <property type="match status" value="1"/>
</dbReference>
<dbReference type="Gene3D" id="1.25.10.10">
    <property type="entry name" value="Leucine-rich Repeat Variant"/>
    <property type="match status" value="1"/>
</dbReference>
<dbReference type="SMART" id="SM00248">
    <property type="entry name" value="ANK"/>
    <property type="match status" value="2"/>
</dbReference>
<dbReference type="SUPFAM" id="SSF48371">
    <property type="entry name" value="ARM repeat"/>
    <property type="match status" value="1"/>
</dbReference>
<dbReference type="EMBL" id="ASPP01022278">
    <property type="protein sequence ID" value="ETO11605.1"/>
    <property type="molecule type" value="Genomic_DNA"/>
</dbReference>
<keyword evidence="5" id="KW-1185">Reference proteome</keyword>
<comment type="caution">
    <text evidence="4">The sequence shown here is derived from an EMBL/GenBank/DDBJ whole genome shotgun (WGS) entry which is preliminary data.</text>
</comment>
<name>X6MEX2_RETFI</name>
<reference evidence="4 5" key="1">
    <citation type="journal article" date="2013" name="Curr. Biol.">
        <title>The Genome of the Foraminiferan Reticulomyxa filosa.</title>
        <authorList>
            <person name="Glockner G."/>
            <person name="Hulsmann N."/>
            <person name="Schleicher M."/>
            <person name="Noegel A.A."/>
            <person name="Eichinger L."/>
            <person name="Gallinger C."/>
            <person name="Pawlowski J."/>
            <person name="Sierra R."/>
            <person name="Euteneuer U."/>
            <person name="Pillet L."/>
            <person name="Moustafa A."/>
            <person name="Platzer M."/>
            <person name="Groth M."/>
            <person name="Szafranski K."/>
            <person name="Schliwa M."/>
        </authorList>
    </citation>
    <scope>NUCLEOTIDE SEQUENCE [LARGE SCALE GENOMIC DNA]</scope>
</reference>
<dbReference type="Pfam" id="PF22964">
    <property type="entry name" value="ZER1-like_2nd"/>
    <property type="match status" value="1"/>
</dbReference>
<dbReference type="Gene3D" id="1.25.40.20">
    <property type="entry name" value="Ankyrin repeat-containing domain"/>
    <property type="match status" value="1"/>
</dbReference>
<sequence>MFSNLMQLPSLLACKCQQESVEDASLVFFLLALRETIPTVCFAAYVSKQHSSPENCLPFLVKPGNADRRGPFDSRTGNKRFSAQHQNKTKKTETKIIGGIKLIKKAVTKFHKDYKLCWLASSALWNLARPPANRAIIGVDGVNLLLQMLEQHKNKEKVACTVIGALSNLSLLSNLKDVVAQPIHLDLILQVLLQYSIQPSIAVITSGTSLLANIAVSGMYTFQNWTAQNKNKKKMRVFFWGEGCIYKHAANLVKKQALGLLVGVLTWEVNKEENEPLYRNTCAALNNMVKRFYYCFFFFSKIKIFVAKTNKIKFLCITCKKIYTRIQMSANGFVDNFLRVRGVEHVLEFLKSNNNDLHASLLGNCLVNMKTNTSSKTTSLHLSCLHGKLDILKQLYVQHPEFDLNSTDDSGMTLLDYAISQNQSEIVRFLCCCGVTKHTRNAEQLTEQLTATMKEGKHTLSCVQLCTQLAIADTVTDLPTDLCKLMLTFQHNIDLLQSVSLF</sequence>
<gene>
    <name evidence="4" type="ORF">RFI_25771</name>
</gene>
<dbReference type="InterPro" id="IPR000225">
    <property type="entry name" value="Armadillo"/>
</dbReference>
<dbReference type="Pfam" id="PF12796">
    <property type="entry name" value="Ank_2"/>
    <property type="match status" value="1"/>
</dbReference>
<protein>
    <recommendedName>
        <fullName evidence="3">Protein zer-1 homolog-like C-terminal domain-containing protein</fullName>
    </recommendedName>
</protein>
<evidence type="ECO:0000259" key="3">
    <source>
        <dbReference type="Pfam" id="PF22964"/>
    </source>
</evidence>
<dbReference type="InterPro" id="IPR016024">
    <property type="entry name" value="ARM-type_fold"/>
</dbReference>
<dbReference type="InterPro" id="IPR055142">
    <property type="entry name" value="ZER1-like_C"/>
</dbReference>
<evidence type="ECO:0000256" key="1">
    <source>
        <dbReference type="PROSITE-ProRule" id="PRU00259"/>
    </source>
</evidence>
<evidence type="ECO:0000313" key="5">
    <source>
        <dbReference type="Proteomes" id="UP000023152"/>
    </source>
</evidence>
<evidence type="ECO:0000256" key="2">
    <source>
        <dbReference type="SAM" id="MobiDB-lite"/>
    </source>
</evidence>
<dbReference type="Proteomes" id="UP000023152">
    <property type="component" value="Unassembled WGS sequence"/>
</dbReference>
<dbReference type="InterPro" id="IPR036770">
    <property type="entry name" value="Ankyrin_rpt-contain_sf"/>
</dbReference>
<proteinExistence type="predicted"/>
<feature type="domain" description="Protein zer-1 homolog-like C-terminal" evidence="3">
    <location>
        <begin position="97"/>
        <end position="228"/>
    </location>
</feature>